<feature type="compositionally biased region" description="Basic residues" evidence="1">
    <location>
        <begin position="488"/>
        <end position="499"/>
    </location>
</feature>
<name>A0A1E1MFK0_RHYSE</name>
<gene>
    <name evidence="2" type="ORF">RSE6_08064</name>
</gene>
<feature type="region of interest" description="Disordered" evidence="1">
    <location>
        <begin position="368"/>
        <end position="397"/>
    </location>
</feature>
<evidence type="ECO:0000313" key="2">
    <source>
        <dbReference type="EMBL" id="CZT47495.1"/>
    </source>
</evidence>
<sequence>MEGLRDEDKLKPTFLGDYLRSKGPKGQSADGLTDDELRALPFIGIFVGVDELIPTKAVYAVCDPSNCGITYVRGDGTFAIARQICFTRHFKDTSIPNYRSQRTYLPELITRTAMYHHHTYNKEEHLANGTSTFTTISSVKASLTYLGDLEMESCPDLTAFDSTPIGPDRATHHLALKGTPKWNFSTAGFQAFAPQAEFKQKYINVNISLEDFQQALFCLRGMLKAGLIDILREGQNDRRYFVPGLTRVKPSQFVTPRRTSMGWTVDCFVARFSKFHDVYCADQSTFAQIPNPINWLEAEMNNEARLKKLQMPWEISVKERDNSIISWELLETLQLKRQGDTKTYPKSLVPKGPQPLILNDIIDKRGKFRESKNARKQREAQEKVNERPAKEDLTIDLTQGDGFISGHMINNPRPIHDANQHFVISNNQSRARTSAADSKRKNIGGRGLSNENSNLDDDNNQDDDKPAHVAKNKEDEHNDKESGDSVLGRHRRKKSRRAKSPSPIFIDDLAKHLED</sequence>
<feature type="compositionally biased region" description="Basic and acidic residues" evidence="1">
    <location>
        <begin position="368"/>
        <end position="393"/>
    </location>
</feature>
<accession>A0A1E1MFK0</accession>
<reference evidence="3" key="1">
    <citation type="submission" date="2016-03" db="EMBL/GenBank/DDBJ databases">
        <authorList>
            <person name="Guldener U."/>
        </authorList>
    </citation>
    <scope>NUCLEOTIDE SEQUENCE [LARGE SCALE GENOMIC DNA]</scope>
</reference>
<feature type="compositionally biased region" description="Polar residues" evidence="1">
    <location>
        <begin position="426"/>
        <end position="436"/>
    </location>
</feature>
<proteinExistence type="predicted"/>
<protein>
    <submittedName>
        <fullName evidence="2">Uncharacterized protein</fullName>
    </submittedName>
</protein>
<dbReference type="AlphaFoldDB" id="A0A1E1MFK0"/>
<feature type="region of interest" description="Disordered" evidence="1">
    <location>
        <begin position="426"/>
        <end position="515"/>
    </location>
</feature>
<dbReference type="EMBL" id="FJVC01000296">
    <property type="protein sequence ID" value="CZT47495.1"/>
    <property type="molecule type" value="Genomic_DNA"/>
</dbReference>
<dbReference type="Proteomes" id="UP000177625">
    <property type="component" value="Unassembled WGS sequence"/>
</dbReference>
<keyword evidence="3" id="KW-1185">Reference proteome</keyword>
<evidence type="ECO:0000256" key="1">
    <source>
        <dbReference type="SAM" id="MobiDB-lite"/>
    </source>
</evidence>
<feature type="compositionally biased region" description="Basic and acidic residues" evidence="1">
    <location>
        <begin position="462"/>
        <end position="483"/>
    </location>
</feature>
<organism evidence="2 3">
    <name type="scientific">Rhynchosporium secalis</name>
    <name type="common">Barley scald fungus</name>
    <dbReference type="NCBI Taxonomy" id="38038"/>
    <lineage>
        <taxon>Eukaryota</taxon>
        <taxon>Fungi</taxon>
        <taxon>Dikarya</taxon>
        <taxon>Ascomycota</taxon>
        <taxon>Pezizomycotina</taxon>
        <taxon>Leotiomycetes</taxon>
        <taxon>Helotiales</taxon>
        <taxon>Ploettnerulaceae</taxon>
        <taxon>Rhynchosporium</taxon>
    </lineage>
</organism>
<evidence type="ECO:0000313" key="3">
    <source>
        <dbReference type="Proteomes" id="UP000177625"/>
    </source>
</evidence>